<keyword evidence="1" id="KW-0812">Transmembrane</keyword>
<dbReference type="InterPro" id="IPR058514">
    <property type="entry name" value="DUF8201"/>
</dbReference>
<evidence type="ECO:0000313" key="3">
    <source>
        <dbReference type="EMBL" id="HFM97762.1"/>
    </source>
</evidence>
<feature type="transmembrane region" description="Helical" evidence="1">
    <location>
        <begin position="205"/>
        <end position="225"/>
    </location>
</feature>
<protein>
    <recommendedName>
        <fullName evidence="2">DUF8201 domain-containing protein</fullName>
    </recommendedName>
</protein>
<comment type="caution">
    <text evidence="3">The sequence shown here is derived from an EMBL/GenBank/DDBJ whole genome shotgun (WGS) entry which is preliminary data.</text>
</comment>
<feature type="transmembrane region" description="Helical" evidence="1">
    <location>
        <begin position="419"/>
        <end position="437"/>
    </location>
</feature>
<feature type="transmembrane region" description="Helical" evidence="1">
    <location>
        <begin position="308"/>
        <end position="326"/>
    </location>
</feature>
<feature type="transmembrane region" description="Helical" evidence="1">
    <location>
        <begin position="133"/>
        <end position="160"/>
    </location>
</feature>
<feature type="transmembrane region" description="Helical" evidence="1">
    <location>
        <begin position="6"/>
        <end position="26"/>
    </location>
</feature>
<keyword evidence="1" id="KW-1133">Transmembrane helix</keyword>
<gene>
    <name evidence="3" type="ORF">ENR64_08325</name>
</gene>
<dbReference type="Pfam" id="PF26626">
    <property type="entry name" value="DUF8201"/>
    <property type="match status" value="1"/>
</dbReference>
<dbReference type="NCBIfam" id="NF047510">
    <property type="entry name" value="LIC_10190_fam"/>
    <property type="match status" value="1"/>
</dbReference>
<feature type="transmembrane region" description="Helical" evidence="1">
    <location>
        <begin position="482"/>
        <end position="501"/>
    </location>
</feature>
<proteinExistence type="predicted"/>
<dbReference type="AlphaFoldDB" id="A0A7C3KF56"/>
<feature type="transmembrane region" description="Helical" evidence="1">
    <location>
        <begin position="38"/>
        <end position="60"/>
    </location>
</feature>
<evidence type="ECO:0000259" key="2">
    <source>
        <dbReference type="Pfam" id="PF26626"/>
    </source>
</evidence>
<evidence type="ECO:0000256" key="1">
    <source>
        <dbReference type="SAM" id="Phobius"/>
    </source>
</evidence>
<keyword evidence="1" id="KW-0472">Membrane</keyword>
<feature type="transmembrane region" description="Helical" evidence="1">
    <location>
        <begin position="66"/>
        <end position="86"/>
    </location>
</feature>
<dbReference type="EMBL" id="DSRU01000110">
    <property type="protein sequence ID" value="HFM97762.1"/>
    <property type="molecule type" value="Genomic_DNA"/>
</dbReference>
<reference evidence="3" key="1">
    <citation type="journal article" date="2020" name="mSystems">
        <title>Genome- and Community-Level Interaction Insights into Carbon Utilization and Element Cycling Functions of Hydrothermarchaeota in Hydrothermal Sediment.</title>
        <authorList>
            <person name="Zhou Z."/>
            <person name="Liu Y."/>
            <person name="Xu W."/>
            <person name="Pan J."/>
            <person name="Luo Z.H."/>
            <person name="Li M."/>
        </authorList>
    </citation>
    <scope>NUCLEOTIDE SEQUENCE [LARGE SCALE GENOMIC DNA]</scope>
    <source>
        <strain evidence="3">SpSt-418</strain>
    </source>
</reference>
<feature type="transmembrane region" description="Helical" evidence="1">
    <location>
        <begin position="98"/>
        <end position="121"/>
    </location>
</feature>
<organism evidence="3">
    <name type="scientific">Oscillatoriales cyanobacterium SpSt-418</name>
    <dbReference type="NCBI Taxonomy" id="2282169"/>
    <lineage>
        <taxon>Bacteria</taxon>
        <taxon>Bacillati</taxon>
        <taxon>Cyanobacteriota</taxon>
        <taxon>Cyanophyceae</taxon>
        <taxon>Oscillatoriophycideae</taxon>
        <taxon>Oscillatoriales</taxon>
    </lineage>
</organism>
<feature type="transmembrane region" description="Helical" evidence="1">
    <location>
        <begin position="237"/>
        <end position="258"/>
    </location>
</feature>
<dbReference type="InterPro" id="IPR058065">
    <property type="entry name" value="LIC_10190-like"/>
</dbReference>
<feature type="transmembrane region" description="Helical" evidence="1">
    <location>
        <begin position="391"/>
        <end position="412"/>
    </location>
</feature>
<feature type="transmembrane region" description="Helical" evidence="1">
    <location>
        <begin position="443"/>
        <end position="461"/>
    </location>
</feature>
<name>A0A7C3KF56_9CYAN</name>
<feature type="transmembrane region" description="Helical" evidence="1">
    <location>
        <begin position="270"/>
        <end position="296"/>
    </location>
</feature>
<accession>A0A7C3KF56</accession>
<feature type="transmembrane region" description="Helical" evidence="1">
    <location>
        <begin position="172"/>
        <end position="193"/>
    </location>
</feature>
<feature type="domain" description="DUF8201" evidence="2">
    <location>
        <begin position="1"/>
        <end position="448"/>
    </location>
</feature>
<sequence length="576" mass="63232">MLYFIAAWVLLTLVCTVIGTGVLCWLTERWFERWGDRWLLSLWLGVVLLAVSLLAVSLVLPLTPLVGIGVALAWVGVVWAFPATRLELQHLWQNRPPALGWVFAGCAIASALLTTQTITWIDTGLYHYSTIQWLARFGAVPGLALLFSNLGFTSSWFALAAPFNPPLLETRATAITNGFVCLIVLLQIAIALRHCWQRSPRPSDWFLLAFSVLIVLPILGYRLIAEILVSPSPDLPVMVLVGVVAWSILLICNTPAYLPETKSAMPAAAPLVLAAGAVTMKLVAIPLLLVAIAFFVAAHYKQWQKLGLGGAIVLLILTPMVLAGLVSSGCPLYPATAFCLDVPWAPASERLERIANNTHGWLEKLGNDAPSGVPLIAWRFWRWLTSAKENLIMSVVALLTLVSSLLLLKPLLKSTVRGWWWLGAIALLGMGFLAVTSPMFRFGYPYILLIPLAFLTVYSHANSTQIHQNLQSIQQKLARLNCRSLIFLAVSLSVLVSILLYQSVSPRLLLPPPLRQVATTSKQTNDVFYRAPDDGLCWATEIPCAFDVPADVRLRDPDAGLKGGFVRDQSTRKPVQ</sequence>